<feature type="domain" description="Mechanosensitive ion channel MscS" evidence="8">
    <location>
        <begin position="105"/>
        <end position="171"/>
    </location>
</feature>
<evidence type="ECO:0000256" key="7">
    <source>
        <dbReference type="RuleBase" id="RU369025"/>
    </source>
</evidence>
<evidence type="ECO:0000256" key="5">
    <source>
        <dbReference type="ARBA" id="ARBA00022989"/>
    </source>
</evidence>
<comment type="function">
    <text evidence="7">Mechanosensitive channel that participates in the regulation of osmotic pressure changes within the cell, opening in response to stretch forces in the membrane lipid bilayer, without the need for other proteins. Contributes to normal resistance to hypoosmotic shock. Forms an ion channel of 1.0 nanosiemens conductance with a slight preference for anions.</text>
</comment>
<feature type="transmembrane region" description="Helical" evidence="7">
    <location>
        <begin position="58"/>
        <end position="81"/>
    </location>
</feature>
<keyword evidence="7" id="KW-0407">Ion channel</keyword>
<comment type="caution">
    <text evidence="7">Lacks conserved residue(s) required for the propagation of feature annotation.</text>
</comment>
<evidence type="ECO:0000313" key="11">
    <source>
        <dbReference type="Proteomes" id="UP000760480"/>
    </source>
</evidence>
<comment type="similarity">
    <text evidence="2 7">Belongs to the MscS (TC 1.A.23) family.</text>
</comment>
<name>A0ABX1TPZ9_9GAMM</name>
<keyword evidence="5 7" id="KW-1133">Transmembrane helix</keyword>
<evidence type="ECO:0000256" key="3">
    <source>
        <dbReference type="ARBA" id="ARBA00022475"/>
    </source>
</evidence>
<dbReference type="InterPro" id="IPR045275">
    <property type="entry name" value="MscS_archaea/bacteria_type"/>
</dbReference>
<dbReference type="InterPro" id="IPR011014">
    <property type="entry name" value="MscS_channel_TM-2"/>
</dbReference>
<comment type="subcellular location">
    <subcellularLocation>
        <location evidence="7">Cell inner membrane</location>
        <topology evidence="7">Multi-pass membrane protein</topology>
    </subcellularLocation>
    <subcellularLocation>
        <location evidence="1">Cell membrane</location>
        <topology evidence="1">Multi-pass membrane protein</topology>
    </subcellularLocation>
</comment>
<keyword evidence="7" id="KW-0406">Ion transport</keyword>
<evidence type="ECO:0000313" key="10">
    <source>
        <dbReference type="EMBL" id="NMQ20754.1"/>
    </source>
</evidence>
<keyword evidence="7" id="KW-0997">Cell inner membrane</keyword>
<dbReference type="Pfam" id="PF00924">
    <property type="entry name" value="MS_channel_2nd"/>
    <property type="match status" value="1"/>
</dbReference>
<dbReference type="EMBL" id="SPMZ01000061">
    <property type="protein sequence ID" value="NMQ20754.1"/>
    <property type="molecule type" value="Genomic_DNA"/>
</dbReference>
<keyword evidence="7" id="KW-0813">Transport</keyword>
<evidence type="ECO:0000256" key="6">
    <source>
        <dbReference type="ARBA" id="ARBA00023136"/>
    </source>
</evidence>
<evidence type="ECO:0000259" key="9">
    <source>
        <dbReference type="Pfam" id="PF21088"/>
    </source>
</evidence>
<dbReference type="Gene3D" id="1.10.287.1260">
    <property type="match status" value="1"/>
</dbReference>
<dbReference type="PANTHER" id="PTHR30221:SF1">
    <property type="entry name" value="SMALL-CONDUCTANCE MECHANOSENSITIVE CHANNEL"/>
    <property type="match status" value="1"/>
</dbReference>
<dbReference type="Gene3D" id="2.30.30.60">
    <property type="match status" value="1"/>
</dbReference>
<organism evidence="10 11">
    <name type="scientific">Candidatus Competibacter phosphatis</name>
    <dbReference type="NCBI Taxonomy" id="221280"/>
    <lineage>
        <taxon>Bacteria</taxon>
        <taxon>Pseudomonadati</taxon>
        <taxon>Pseudomonadota</taxon>
        <taxon>Gammaproteobacteria</taxon>
        <taxon>Candidatus Competibacteraceae</taxon>
        <taxon>Candidatus Competibacter</taxon>
    </lineage>
</organism>
<evidence type="ECO:0000259" key="8">
    <source>
        <dbReference type="Pfam" id="PF00924"/>
    </source>
</evidence>
<feature type="transmembrane region" description="Helical" evidence="7">
    <location>
        <begin position="20"/>
        <end position="38"/>
    </location>
</feature>
<dbReference type="InterPro" id="IPR010920">
    <property type="entry name" value="LSM_dom_sf"/>
</dbReference>
<dbReference type="RefSeq" id="WP_169250019.1">
    <property type="nucleotide sequence ID" value="NZ_SPMZ01000061.1"/>
</dbReference>
<dbReference type="SUPFAM" id="SSF82861">
    <property type="entry name" value="Mechanosensitive channel protein MscS (YggB), transmembrane region"/>
    <property type="match status" value="1"/>
</dbReference>
<dbReference type="InterPro" id="IPR006685">
    <property type="entry name" value="MscS_channel_2nd"/>
</dbReference>
<dbReference type="SUPFAM" id="SSF50182">
    <property type="entry name" value="Sm-like ribonucleoproteins"/>
    <property type="match status" value="1"/>
</dbReference>
<sequence length="272" mass="29951">MNDDSIHRLAMNLSHLGQTALVQMLLIAVTVWLLISLIQRLVPALASRLSGRHRLHALALVPVLRLLAIAAAFLLILQRIVEPTFENLVGVLGALGLALGFAAKDYASSLIAGIVALYELPYRPGDWIEVDGIYGEVRTIGMRTVEIVTPEDTVAHIPHLKLWNQAILNANDGSQYLQCEADFYLHPHHDAAQVHRILHDVALTSPLLQIDRSINVIVREKPFGTHYRIKAYPLDPRQQFAFVTDLTVRGKAALRDAGMALASVPAIAEQSP</sequence>
<dbReference type="PANTHER" id="PTHR30221">
    <property type="entry name" value="SMALL-CONDUCTANCE MECHANOSENSITIVE CHANNEL"/>
    <property type="match status" value="1"/>
</dbReference>
<protein>
    <recommendedName>
        <fullName evidence="7">Small-conductance mechanosensitive channel</fullName>
    </recommendedName>
</protein>
<accession>A0ABX1TPZ9</accession>
<proteinExistence type="inferred from homology"/>
<evidence type="ECO:0000256" key="2">
    <source>
        <dbReference type="ARBA" id="ARBA00008017"/>
    </source>
</evidence>
<dbReference type="Pfam" id="PF21088">
    <property type="entry name" value="MS_channel_1st"/>
    <property type="match status" value="1"/>
</dbReference>
<evidence type="ECO:0000256" key="1">
    <source>
        <dbReference type="ARBA" id="ARBA00004651"/>
    </source>
</evidence>
<feature type="domain" description="Mechanosensitive ion channel transmembrane helices 2/3" evidence="9">
    <location>
        <begin position="63"/>
        <end position="104"/>
    </location>
</feature>
<keyword evidence="3" id="KW-1003">Cell membrane</keyword>
<dbReference type="Proteomes" id="UP000760480">
    <property type="component" value="Unassembled WGS sequence"/>
</dbReference>
<evidence type="ECO:0000256" key="4">
    <source>
        <dbReference type="ARBA" id="ARBA00022692"/>
    </source>
</evidence>
<comment type="subunit">
    <text evidence="7">Homoheptamer.</text>
</comment>
<keyword evidence="4 7" id="KW-0812">Transmembrane</keyword>
<reference evidence="10 11" key="1">
    <citation type="submission" date="2019-03" db="EMBL/GenBank/DDBJ databases">
        <title>Metabolic reconstructions from genomes of highly enriched 'Candidatus Accumulibacter' and 'Candidatus Competibacter' bioreactor populations.</title>
        <authorList>
            <person name="Annavajhala M.K."/>
            <person name="Welles L."/>
            <person name="Abbas B."/>
            <person name="Sorokin D."/>
            <person name="Park H."/>
            <person name="Van Loosdrecht M."/>
            <person name="Chandran K."/>
        </authorList>
    </citation>
    <scope>NUCLEOTIDE SEQUENCE [LARGE SCALE GENOMIC DNA]</scope>
    <source>
        <strain evidence="10 11">SBR_G</strain>
    </source>
</reference>
<gene>
    <name evidence="10" type="ORF">E4P82_17065</name>
</gene>
<comment type="caution">
    <text evidence="10">The sequence shown here is derived from an EMBL/GenBank/DDBJ whole genome shotgun (WGS) entry which is preliminary data.</text>
</comment>
<keyword evidence="6 7" id="KW-0472">Membrane</keyword>
<dbReference type="InterPro" id="IPR049142">
    <property type="entry name" value="MS_channel_1st"/>
</dbReference>
<keyword evidence="11" id="KW-1185">Reference proteome</keyword>
<dbReference type="InterPro" id="IPR023408">
    <property type="entry name" value="MscS_beta-dom_sf"/>
</dbReference>